<organism evidence="2 3">
    <name type="scientific">Ficus carica</name>
    <name type="common">Common fig</name>
    <dbReference type="NCBI Taxonomy" id="3494"/>
    <lineage>
        <taxon>Eukaryota</taxon>
        <taxon>Viridiplantae</taxon>
        <taxon>Streptophyta</taxon>
        <taxon>Embryophyta</taxon>
        <taxon>Tracheophyta</taxon>
        <taxon>Spermatophyta</taxon>
        <taxon>Magnoliopsida</taxon>
        <taxon>eudicotyledons</taxon>
        <taxon>Gunneridae</taxon>
        <taxon>Pentapetalae</taxon>
        <taxon>rosids</taxon>
        <taxon>fabids</taxon>
        <taxon>Rosales</taxon>
        <taxon>Moraceae</taxon>
        <taxon>Ficeae</taxon>
        <taxon>Ficus</taxon>
    </lineage>
</organism>
<proteinExistence type="predicted"/>
<dbReference type="Gramene" id="FCD_00022671-RA">
    <property type="protein sequence ID" value="FCD_00022671-RA:cds"/>
    <property type="gene ID" value="FCD_00022671"/>
</dbReference>
<feature type="region of interest" description="Disordered" evidence="1">
    <location>
        <begin position="1"/>
        <end position="70"/>
    </location>
</feature>
<dbReference type="EMBL" id="BTGU01000075">
    <property type="protein sequence ID" value="GMN58081.1"/>
    <property type="molecule type" value="Genomic_DNA"/>
</dbReference>
<gene>
    <name evidence="2" type="ORF">TIFTF001_027191</name>
</gene>
<protein>
    <submittedName>
        <fullName evidence="2">Uncharacterized protein</fullName>
    </submittedName>
</protein>
<comment type="caution">
    <text evidence="2">The sequence shown here is derived from an EMBL/GenBank/DDBJ whole genome shotgun (WGS) entry which is preliminary data.</text>
</comment>
<feature type="compositionally biased region" description="Gly residues" evidence="1">
    <location>
        <begin position="32"/>
        <end position="57"/>
    </location>
</feature>
<dbReference type="AlphaFoldDB" id="A0AA88DMM0"/>
<evidence type="ECO:0000313" key="2">
    <source>
        <dbReference type="EMBL" id="GMN58081.1"/>
    </source>
</evidence>
<reference evidence="2" key="1">
    <citation type="submission" date="2023-07" db="EMBL/GenBank/DDBJ databases">
        <title>draft genome sequence of fig (Ficus carica).</title>
        <authorList>
            <person name="Takahashi T."/>
            <person name="Nishimura K."/>
        </authorList>
    </citation>
    <scope>NUCLEOTIDE SEQUENCE</scope>
</reference>
<accession>A0AA88DMM0</accession>
<name>A0AA88DMM0_FICCA</name>
<dbReference type="Proteomes" id="UP001187192">
    <property type="component" value="Unassembled WGS sequence"/>
</dbReference>
<evidence type="ECO:0000256" key="1">
    <source>
        <dbReference type="SAM" id="MobiDB-lite"/>
    </source>
</evidence>
<evidence type="ECO:0000313" key="3">
    <source>
        <dbReference type="Proteomes" id="UP001187192"/>
    </source>
</evidence>
<sequence>MGMKDCEFTDASDLLPLHRPAKEQSRSSRGLGVWGGLGSCGLARGGSSPGSGHGGGCRFPRSSSAVDRNVGAVPSPNVELTDRVVAVVEA</sequence>
<keyword evidence="3" id="KW-1185">Reference proteome</keyword>